<dbReference type="RefSeq" id="WP_249512236.1">
    <property type="nucleotide sequence ID" value="NZ_CP093365.1"/>
</dbReference>
<organism evidence="2 3">
    <name type="scientific">Bombilactobacillus thymidiniphilus</name>
    <dbReference type="NCBI Taxonomy" id="2923363"/>
    <lineage>
        <taxon>Bacteria</taxon>
        <taxon>Bacillati</taxon>
        <taxon>Bacillota</taxon>
        <taxon>Bacilli</taxon>
        <taxon>Lactobacillales</taxon>
        <taxon>Lactobacillaceae</taxon>
        <taxon>Bombilactobacillus</taxon>
    </lineage>
</organism>
<protein>
    <recommendedName>
        <fullName evidence="4">Surface layer protein A domain-containing protein</fullName>
    </recommendedName>
</protein>
<feature type="chain" id="PRO_5045071110" description="Surface layer protein A domain-containing protein" evidence="1">
    <location>
        <begin position="28"/>
        <end position="208"/>
    </location>
</feature>
<evidence type="ECO:0008006" key="4">
    <source>
        <dbReference type="Google" id="ProtNLM"/>
    </source>
</evidence>
<keyword evidence="3" id="KW-1185">Reference proteome</keyword>
<proteinExistence type="predicted"/>
<accession>A0ABY4PBJ4</accession>
<dbReference type="EMBL" id="CP093365">
    <property type="protein sequence ID" value="UQS83009.1"/>
    <property type="molecule type" value="Genomic_DNA"/>
</dbReference>
<dbReference type="Proteomes" id="UP000831947">
    <property type="component" value="Chromosome"/>
</dbReference>
<sequence>MKNKKLYISIVVSLLLTLVMVENPCHDGNNVIQAQIKTSKNQRKQQYQVKKIKIGQVYYFVHRYNDEKLYIKLLDQQRYSVIILNSNPSRSFKNGDFYKIDFYTGQYFIKNNDYILNSPTNDFSSVYFTNNKKLKRKQYSFISGPEYVKVDAMNMHLKKDKYVIGLSKIEIDPSYPLFKHNNTIQGFKDSIFPNNSDEFFQQFSYVPE</sequence>
<keyword evidence="1" id="KW-0732">Signal</keyword>
<evidence type="ECO:0000313" key="2">
    <source>
        <dbReference type="EMBL" id="UQS83009.1"/>
    </source>
</evidence>
<reference evidence="2 3" key="1">
    <citation type="journal article" date="2022" name="Int. J. Syst. Evol. Microbiol.">
        <title>Apilactobacillus apisilvae sp. nov., Nicolia spurrieriana gen. nov. sp. nov., Bombilactobacillus folatiphilus sp. nov. and Bombilactobacillus thymidiniphilus sp. nov., four new lactic acid bacterial isolates from stingless bees Tetragonula carbonaria and Austroplebeia australis.</title>
        <authorList>
            <person name="Oliphant S.A."/>
            <person name="Watson-Haigh N.S."/>
            <person name="Sumby K.M."/>
            <person name="Gardner J."/>
            <person name="Groom S."/>
            <person name="Jiranek V."/>
        </authorList>
    </citation>
    <scope>NUCLEOTIDE SEQUENCE [LARGE SCALE GENOMIC DNA]</scope>
    <source>
        <strain evidence="2 3">SG4_A1</strain>
    </source>
</reference>
<evidence type="ECO:0000256" key="1">
    <source>
        <dbReference type="SAM" id="SignalP"/>
    </source>
</evidence>
<evidence type="ECO:0000313" key="3">
    <source>
        <dbReference type="Proteomes" id="UP000831947"/>
    </source>
</evidence>
<feature type="signal peptide" evidence="1">
    <location>
        <begin position="1"/>
        <end position="27"/>
    </location>
</feature>
<name>A0ABY4PBJ4_9LACO</name>
<gene>
    <name evidence="2" type="ORF">MOO47_04295</name>
</gene>